<evidence type="ECO:0000256" key="1">
    <source>
        <dbReference type="SAM" id="MobiDB-lite"/>
    </source>
</evidence>
<name>A0A811YWD9_NYCPR</name>
<accession>A0A811YWD9</accession>
<feature type="compositionally biased region" description="Basic and acidic residues" evidence="1">
    <location>
        <begin position="76"/>
        <end position="86"/>
    </location>
</feature>
<reference evidence="2" key="1">
    <citation type="submission" date="2020-12" db="EMBL/GenBank/DDBJ databases">
        <authorList>
            <consortium name="Molecular Ecology Group"/>
        </authorList>
    </citation>
    <scope>NUCLEOTIDE SEQUENCE</scope>
    <source>
        <strain evidence="2">TBG_1078</strain>
    </source>
</reference>
<protein>
    <submittedName>
        <fullName evidence="2">(raccoon dog) hypothetical protein</fullName>
    </submittedName>
</protein>
<dbReference type="EMBL" id="CAJHUB010000754">
    <property type="protein sequence ID" value="CAD7681983.1"/>
    <property type="molecule type" value="Genomic_DNA"/>
</dbReference>
<comment type="caution">
    <text evidence="2">The sequence shown here is derived from an EMBL/GenBank/DDBJ whole genome shotgun (WGS) entry which is preliminary data.</text>
</comment>
<evidence type="ECO:0000313" key="3">
    <source>
        <dbReference type="Proteomes" id="UP000645828"/>
    </source>
</evidence>
<proteinExistence type="predicted"/>
<dbReference type="AlphaFoldDB" id="A0A811YWD9"/>
<gene>
    <name evidence="2" type="ORF">NYPRO_LOCUS14775</name>
</gene>
<organism evidence="2 3">
    <name type="scientific">Nyctereutes procyonoides</name>
    <name type="common">Raccoon dog</name>
    <name type="synonym">Canis procyonoides</name>
    <dbReference type="NCBI Taxonomy" id="34880"/>
    <lineage>
        <taxon>Eukaryota</taxon>
        <taxon>Metazoa</taxon>
        <taxon>Chordata</taxon>
        <taxon>Craniata</taxon>
        <taxon>Vertebrata</taxon>
        <taxon>Euteleostomi</taxon>
        <taxon>Mammalia</taxon>
        <taxon>Eutheria</taxon>
        <taxon>Laurasiatheria</taxon>
        <taxon>Carnivora</taxon>
        <taxon>Caniformia</taxon>
        <taxon>Canidae</taxon>
        <taxon>Nyctereutes</taxon>
    </lineage>
</organism>
<sequence length="123" mass="12979">MKPLSLPGARSPRLSGRGQSRHRLPPDRLRTGSRAPAAEARPHVATSPPAPETGAKGGGKWGEAGRRGGRGSRTASAEKLRLRNRSEAASPGSRSVHVDGSKRKSLVTKGMTPPNHFCKSCNL</sequence>
<evidence type="ECO:0000313" key="2">
    <source>
        <dbReference type="EMBL" id="CAD7681983.1"/>
    </source>
</evidence>
<feature type="region of interest" description="Disordered" evidence="1">
    <location>
        <begin position="1"/>
        <end position="123"/>
    </location>
</feature>
<keyword evidence="3" id="KW-1185">Reference proteome</keyword>
<dbReference type="Proteomes" id="UP000645828">
    <property type="component" value="Unassembled WGS sequence"/>
</dbReference>